<keyword evidence="2" id="KW-1133">Transmembrane helix</keyword>
<feature type="region of interest" description="Disordered" evidence="1">
    <location>
        <begin position="409"/>
        <end position="461"/>
    </location>
</feature>
<reference evidence="3" key="1">
    <citation type="journal article" date="2022" name="IScience">
        <title>Evolution of zygomycete secretomes and the origins of terrestrial fungal ecologies.</title>
        <authorList>
            <person name="Chang Y."/>
            <person name="Wang Y."/>
            <person name="Mondo S."/>
            <person name="Ahrendt S."/>
            <person name="Andreopoulos W."/>
            <person name="Barry K."/>
            <person name="Beard J."/>
            <person name="Benny G.L."/>
            <person name="Blankenship S."/>
            <person name="Bonito G."/>
            <person name="Cuomo C."/>
            <person name="Desiro A."/>
            <person name="Gervers K.A."/>
            <person name="Hundley H."/>
            <person name="Kuo A."/>
            <person name="LaButti K."/>
            <person name="Lang B.F."/>
            <person name="Lipzen A."/>
            <person name="O'Donnell K."/>
            <person name="Pangilinan J."/>
            <person name="Reynolds N."/>
            <person name="Sandor L."/>
            <person name="Smith M.E."/>
            <person name="Tsang A."/>
            <person name="Grigoriev I.V."/>
            <person name="Stajich J.E."/>
            <person name="Spatafora J.W."/>
        </authorList>
    </citation>
    <scope>NUCLEOTIDE SEQUENCE</scope>
    <source>
        <strain evidence="3">RSA 2281</strain>
    </source>
</reference>
<dbReference type="AlphaFoldDB" id="A0AAD5K0N9"/>
<proteinExistence type="predicted"/>
<keyword evidence="4" id="KW-1185">Reference proteome</keyword>
<evidence type="ECO:0000313" key="4">
    <source>
        <dbReference type="Proteomes" id="UP001209540"/>
    </source>
</evidence>
<accession>A0AAD5K0N9</accession>
<dbReference type="Proteomes" id="UP001209540">
    <property type="component" value="Unassembled WGS sequence"/>
</dbReference>
<dbReference type="EMBL" id="JAIXMP010000012">
    <property type="protein sequence ID" value="KAI9264053.1"/>
    <property type="molecule type" value="Genomic_DNA"/>
</dbReference>
<evidence type="ECO:0000256" key="2">
    <source>
        <dbReference type="SAM" id="Phobius"/>
    </source>
</evidence>
<organism evidence="3 4">
    <name type="scientific">Phascolomyces articulosus</name>
    <dbReference type="NCBI Taxonomy" id="60185"/>
    <lineage>
        <taxon>Eukaryota</taxon>
        <taxon>Fungi</taxon>
        <taxon>Fungi incertae sedis</taxon>
        <taxon>Mucoromycota</taxon>
        <taxon>Mucoromycotina</taxon>
        <taxon>Mucoromycetes</taxon>
        <taxon>Mucorales</taxon>
        <taxon>Lichtheimiaceae</taxon>
        <taxon>Phascolomyces</taxon>
    </lineage>
</organism>
<feature type="transmembrane region" description="Helical" evidence="2">
    <location>
        <begin position="64"/>
        <end position="86"/>
    </location>
</feature>
<feature type="transmembrane region" description="Helical" evidence="2">
    <location>
        <begin position="98"/>
        <end position="116"/>
    </location>
</feature>
<keyword evidence="2" id="KW-0472">Membrane</keyword>
<evidence type="ECO:0000256" key="1">
    <source>
        <dbReference type="SAM" id="MobiDB-lite"/>
    </source>
</evidence>
<keyword evidence="2" id="KW-0812">Transmembrane</keyword>
<comment type="caution">
    <text evidence="3">The sequence shown here is derived from an EMBL/GenBank/DDBJ whole genome shotgun (WGS) entry which is preliminary data.</text>
</comment>
<feature type="transmembrane region" description="Helical" evidence="2">
    <location>
        <begin position="26"/>
        <end position="44"/>
    </location>
</feature>
<feature type="transmembrane region" description="Helical" evidence="2">
    <location>
        <begin position="169"/>
        <end position="189"/>
    </location>
</feature>
<sequence>MQKMPIQNLLSEVPLPGTVTVEPGDALVIAFYTIVVAFSAELFYRCLAGKIDKNNRLIRFFKGLMAMFFFIKAIIFMTFNTAIFINCNPSVRTADLCYQLAVTAGVCVLLIRLKAVLPVGIRSHMSSFHIGIVFFRLAIGIIDVILIDFDAPDPSLCIYLESSAWGPVYTFYDTAIDLYVTLMIAFFLSKHIYRLHRTGTQGNISTYIGIVVQNIIRTTILTVVNLISAVFIIQKITSYGIVVLWPVVNVLFVLLIGYDADLAQAMRHLHYSVFNERLPCTNASPTVHPGGGGGGSDPFATVPSPCPYCGHRPSTDQSTPTIRGIWQEPRSRQPPVSRTPSFLATTTTSNSLYTDASEATTTHSPGYRSALQTSFNEGSILDGSLHRTSNDYMASTIYSDNLLSPLKTLSSSPSLNRQKCTSGESSKYSYPQQHPCSAPSTPTRSMQEQRKLNKDTPNSSL</sequence>
<feature type="region of interest" description="Disordered" evidence="1">
    <location>
        <begin position="326"/>
        <end position="370"/>
    </location>
</feature>
<feature type="transmembrane region" description="Helical" evidence="2">
    <location>
        <begin position="239"/>
        <end position="258"/>
    </location>
</feature>
<protein>
    <submittedName>
        <fullName evidence="3">Uncharacterized protein</fullName>
    </submittedName>
</protein>
<feature type="compositionally biased region" description="Polar residues" evidence="1">
    <location>
        <begin position="416"/>
        <end position="446"/>
    </location>
</feature>
<feature type="transmembrane region" description="Helical" evidence="2">
    <location>
        <begin position="210"/>
        <end position="233"/>
    </location>
</feature>
<feature type="transmembrane region" description="Helical" evidence="2">
    <location>
        <begin position="128"/>
        <end position="149"/>
    </location>
</feature>
<gene>
    <name evidence="3" type="ORF">BDA99DRAFT_508253</name>
</gene>
<name>A0AAD5K0N9_9FUNG</name>
<reference evidence="3" key="2">
    <citation type="submission" date="2023-02" db="EMBL/GenBank/DDBJ databases">
        <authorList>
            <consortium name="DOE Joint Genome Institute"/>
            <person name="Mondo S.J."/>
            <person name="Chang Y."/>
            <person name="Wang Y."/>
            <person name="Ahrendt S."/>
            <person name="Andreopoulos W."/>
            <person name="Barry K."/>
            <person name="Beard J."/>
            <person name="Benny G.L."/>
            <person name="Blankenship S."/>
            <person name="Bonito G."/>
            <person name="Cuomo C."/>
            <person name="Desiro A."/>
            <person name="Gervers K.A."/>
            <person name="Hundley H."/>
            <person name="Kuo A."/>
            <person name="LaButti K."/>
            <person name="Lang B.F."/>
            <person name="Lipzen A."/>
            <person name="O'Donnell K."/>
            <person name="Pangilinan J."/>
            <person name="Reynolds N."/>
            <person name="Sandor L."/>
            <person name="Smith M.W."/>
            <person name="Tsang A."/>
            <person name="Grigoriev I.V."/>
            <person name="Stajich J.E."/>
            <person name="Spatafora J.W."/>
        </authorList>
    </citation>
    <scope>NUCLEOTIDE SEQUENCE</scope>
    <source>
        <strain evidence="3">RSA 2281</strain>
    </source>
</reference>
<evidence type="ECO:0000313" key="3">
    <source>
        <dbReference type="EMBL" id="KAI9264053.1"/>
    </source>
</evidence>
<feature type="compositionally biased region" description="Polar residues" evidence="1">
    <location>
        <begin position="334"/>
        <end position="370"/>
    </location>
</feature>